<dbReference type="InterPro" id="IPR002575">
    <property type="entry name" value="Aminoglycoside_PTrfase"/>
</dbReference>
<dbReference type="PANTHER" id="PTHR21310">
    <property type="entry name" value="AMINOGLYCOSIDE PHOSPHOTRANSFERASE-RELATED-RELATED"/>
    <property type="match status" value="1"/>
</dbReference>
<evidence type="ECO:0000313" key="3">
    <source>
        <dbReference type="Proteomes" id="UP000248423"/>
    </source>
</evidence>
<proteinExistence type="predicted"/>
<feature type="domain" description="Aminoglycoside phosphotransferase" evidence="1">
    <location>
        <begin position="50"/>
        <end position="139"/>
    </location>
</feature>
<dbReference type="AlphaFoldDB" id="A0A319E0D0"/>
<gene>
    <name evidence="2" type="ORF">BO78DRAFT_463224</name>
</gene>
<dbReference type="VEuPathDB" id="FungiDB:BO78DRAFT_463224"/>
<dbReference type="InterPro" id="IPR051678">
    <property type="entry name" value="AGP_Transferase"/>
</dbReference>
<evidence type="ECO:0000313" key="2">
    <source>
        <dbReference type="EMBL" id="PYI03526.1"/>
    </source>
</evidence>
<dbReference type="EMBL" id="KZ826379">
    <property type="protein sequence ID" value="PYI03526.1"/>
    <property type="molecule type" value="Genomic_DNA"/>
</dbReference>
<name>A0A319E0D0_ASPSB</name>
<reference evidence="2 3" key="1">
    <citation type="submission" date="2018-02" db="EMBL/GenBank/DDBJ databases">
        <title>The genomes of Aspergillus section Nigri reveals drivers in fungal speciation.</title>
        <authorList>
            <consortium name="DOE Joint Genome Institute"/>
            <person name="Vesth T.C."/>
            <person name="Nybo J."/>
            <person name="Theobald S."/>
            <person name="Brandl J."/>
            <person name="Frisvad J.C."/>
            <person name="Nielsen K.F."/>
            <person name="Lyhne E.K."/>
            <person name="Kogle M.E."/>
            <person name="Kuo A."/>
            <person name="Riley R."/>
            <person name="Clum A."/>
            <person name="Nolan M."/>
            <person name="Lipzen A."/>
            <person name="Salamov A."/>
            <person name="Henrissat B."/>
            <person name="Wiebenga A."/>
            <person name="De vries R.P."/>
            <person name="Grigoriev I.V."/>
            <person name="Mortensen U.H."/>
            <person name="Andersen M.R."/>
            <person name="Baker S.E."/>
        </authorList>
    </citation>
    <scope>NUCLEOTIDE SEQUENCE [LARGE SCALE GENOMIC DNA]</scope>
    <source>
        <strain evidence="2 3">CBS 121057</strain>
    </source>
</reference>
<dbReference type="Proteomes" id="UP000248423">
    <property type="component" value="Unassembled WGS sequence"/>
</dbReference>
<dbReference type="Gene3D" id="3.30.200.20">
    <property type="entry name" value="Phosphorylase Kinase, domain 1"/>
    <property type="match status" value="1"/>
</dbReference>
<sequence>MPPSPSPKIFTYGDFNLEAMCRRASALRQGLSCTCDPDQRPASGSFNWAIFLSFEDGIRWVFRSPHHRTFMPIEMGKRLLASEAATLRYLRAHSDIPVPEVYDYCASSDNEIGIPFLFMSEAPGQPLSKVWRPAGSPQPSLKTSSKAQVLSQLGDITWKLSQLRFNQIGSLFEDNESFEIKECLSRGHMLHERYCLEIPRGPFASEAEFYDSLVSAFSEEAEILQLSHHCFVAPVPSRDDYESRTHFEGAMELWNDFVTVGRKTDSSDNRLDYIIAGDALRDIVQKCALPAVNHETFPLCHPDLSVNNIYVDDDYNITCIIDWAFASSIPESMLLSVPGLPQYGDEIAPELHLPFIDGFIAAIPGSIKESSTRGYRESLERGQISWRLSRLLSMDSIADYALFATVWHFAHGANKAIGQYFVESRRSPHYIQLYNEVQQEDQPLSKIEKDEKDYFQNKDLRKTIAKKLTLMSEWKSQYTVDQSQRLRTDMFVASPYLWKWIQQCMQDWKEMP</sequence>
<keyword evidence="3" id="KW-1185">Reference proteome</keyword>
<dbReference type="Pfam" id="PF01636">
    <property type="entry name" value="APH"/>
    <property type="match status" value="1"/>
</dbReference>
<dbReference type="InterPro" id="IPR011009">
    <property type="entry name" value="Kinase-like_dom_sf"/>
</dbReference>
<dbReference type="SUPFAM" id="SSF56112">
    <property type="entry name" value="Protein kinase-like (PK-like)"/>
    <property type="match status" value="1"/>
</dbReference>
<organism evidence="2 3">
    <name type="scientific">Aspergillus sclerotiicarbonarius (strain CBS 121057 / IBT 28362)</name>
    <dbReference type="NCBI Taxonomy" id="1448318"/>
    <lineage>
        <taxon>Eukaryota</taxon>
        <taxon>Fungi</taxon>
        <taxon>Dikarya</taxon>
        <taxon>Ascomycota</taxon>
        <taxon>Pezizomycotina</taxon>
        <taxon>Eurotiomycetes</taxon>
        <taxon>Eurotiomycetidae</taxon>
        <taxon>Eurotiales</taxon>
        <taxon>Aspergillaceae</taxon>
        <taxon>Aspergillus</taxon>
        <taxon>Aspergillus subgen. Circumdati</taxon>
    </lineage>
</organism>
<protein>
    <recommendedName>
        <fullName evidence="1">Aminoglycoside phosphotransferase domain-containing protein</fullName>
    </recommendedName>
</protein>
<accession>A0A319E0D0</accession>
<dbReference type="STRING" id="1448318.A0A319E0D0"/>
<dbReference type="OrthoDB" id="5327538at2759"/>
<evidence type="ECO:0000259" key="1">
    <source>
        <dbReference type="Pfam" id="PF01636"/>
    </source>
</evidence>
<dbReference type="PANTHER" id="PTHR21310:SF15">
    <property type="entry name" value="AMINOGLYCOSIDE PHOSPHOTRANSFERASE DOMAIN-CONTAINING PROTEIN"/>
    <property type="match status" value="1"/>
</dbReference>